<reference evidence="2 3" key="1">
    <citation type="journal article" date="2014" name="Genome Announc.">
        <title>Whole-Genome Sequence of Serratia symbiotica Strain CWBI-2.3T, a Free-Living Symbiont of the Black Bean Aphid Aphis fabae.</title>
        <authorList>
            <person name="Foray V."/>
            <person name="Grigorescu A.S."/>
            <person name="Sabri A."/>
            <person name="Haubruge E."/>
            <person name="Lognay G."/>
            <person name="Francis F."/>
            <person name="Fauconnier M.L."/>
            <person name="Hance T."/>
            <person name="Thonart P."/>
        </authorList>
    </citation>
    <scope>NUCLEOTIDE SEQUENCE [LARGE SCALE GENOMIC DNA]</scope>
    <source>
        <strain evidence="2">CWBI-2.3</strain>
    </source>
</reference>
<dbReference type="NCBIfam" id="TIGR01459">
    <property type="entry name" value="HAD-SF-IIA-hyp4"/>
    <property type="match status" value="1"/>
</dbReference>
<dbReference type="EMBL" id="CP050855">
    <property type="protein sequence ID" value="QLH63577.1"/>
    <property type="molecule type" value="Genomic_DNA"/>
</dbReference>
<dbReference type="SUPFAM" id="SSF56784">
    <property type="entry name" value="HAD-like"/>
    <property type="match status" value="1"/>
</dbReference>
<dbReference type="Pfam" id="PF13344">
    <property type="entry name" value="Hydrolase_6"/>
    <property type="match status" value="1"/>
</dbReference>
<dbReference type="InterPro" id="IPR023214">
    <property type="entry name" value="HAD_sf"/>
</dbReference>
<accession>A0A7D5T9A4</accession>
<dbReference type="PANTHER" id="PTHR19288">
    <property type="entry name" value="4-NITROPHENYLPHOSPHATASE-RELATED"/>
    <property type="match status" value="1"/>
</dbReference>
<sequence>MMKKAKKCLACVDELPVFEGYLVDVWGVLYDGQSKTHIADDLIRKMKIHGRIALVSNTSRSSEELALLLDDKGISGTFIDGIFTSGSLCKERITRHFAANPQHTFILVGTAGECHWLTTIFDRQVSSIETCDFVIAANIIYENDEEIERLVRKIIGRGLVVYSTNPDKLVNIGGRIHKAAGYFCQKVREAGGTVYEYGKPNTDIFNIALAGIGVKKANACMLGDSLETDILGGNSASLKTILVAGCGGLQYSEDELNEGLHDYILNLQG</sequence>
<dbReference type="Gene3D" id="3.40.50.1000">
    <property type="entry name" value="HAD superfamily/HAD-like"/>
    <property type="match status" value="2"/>
</dbReference>
<dbReference type="GO" id="GO:0005737">
    <property type="term" value="C:cytoplasm"/>
    <property type="evidence" value="ECO:0007669"/>
    <property type="project" value="TreeGrafter"/>
</dbReference>
<evidence type="ECO:0000256" key="1">
    <source>
        <dbReference type="ARBA" id="ARBA00022723"/>
    </source>
</evidence>
<dbReference type="RefSeq" id="WP_160289820.1">
    <property type="nucleotide sequence ID" value="NZ_CP050855.1"/>
</dbReference>
<dbReference type="PANTHER" id="PTHR19288:SF90">
    <property type="entry name" value="OS08G0542600 PROTEIN"/>
    <property type="match status" value="1"/>
</dbReference>
<dbReference type="InterPro" id="IPR006357">
    <property type="entry name" value="HAD-SF_hydro_IIA"/>
</dbReference>
<organism evidence="2 3">
    <name type="scientific">Serratia symbiotica</name>
    <dbReference type="NCBI Taxonomy" id="138074"/>
    <lineage>
        <taxon>Bacteria</taxon>
        <taxon>Pseudomonadati</taxon>
        <taxon>Pseudomonadota</taxon>
        <taxon>Gammaproteobacteria</taxon>
        <taxon>Enterobacterales</taxon>
        <taxon>Yersiniaceae</taxon>
        <taxon>Serratia</taxon>
    </lineage>
</organism>
<evidence type="ECO:0000313" key="3">
    <source>
        <dbReference type="Proteomes" id="UP000042738"/>
    </source>
</evidence>
<dbReference type="InterPro" id="IPR036412">
    <property type="entry name" value="HAD-like_sf"/>
</dbReference>
<gene>
    <name evidence="2" type="ORF">SYMBAF_12385</name>
</gene>
<dbReference type="GO" id="GO:0016791">
    <property type="term" value="F:phosphatase activity"/>
    <property type="evidence" value="ECO:0007669"/>
    <property type="project" value="TreeGrafter"/>
</dbReference>
<proteinExistence type="predicted"/>
<dbReference type="Pfam" id="PF13242">
    <property type="entry name" value="Hydrolase_like"/>
    <property type="match status" value="1"/>
</dbReference>
<dbReference type="InterPro" id="IPR006356">
    <property type="entry name" value="HAD-SF_hydro_IIA_hyp3"/>
</dbReference>
<evidence type="ECO:0000313" key="2">
    <source>
        <dbReference type="EMBL" id="QLH63577.1"/>
    </source>
</evidence>
<keyword evidence="1" id="KW-0479">Metal-binding</keyword>
<dbReference type="GeneID" id="93737290"/>
<name>A0A7D5T9A4_9GAMM</name>
<protein>
    <submittedName>
        <fullName evidence="2">TIGR01459 family HAD-type hydrolase</fullName>
    </submittedName>
</protein>
<keyword evidence="2" id="KW-0378">Hydrolase</keyword>
<dbReference type="Proteomes" id="UP000042738">
    <property type="component" value="Chromosome"/>
</dbReference>
<dbReference type="GO" id="GO:0046872">
    <property type="term" value="F:metal ion binding"/>
    <property type="evidence" value="ECO:0007669"/>
    <property type="project" value="UniProtKB-KW"/>
</dbReference>
<dbReference type="AlphaFoldDB" id="A0A7D5T9A4"/>